<evidence type="ECO:0000256" key="2">
    <source>
        <dbReference type="ARBA" id="ARBA00022692"/>
    </source>
</evidence>
<accession>A0A6J4L550</accession>
<keyword evidence="4 6" id="KW-0472">Membrane</keyword>
<evidence type="ECO:0000256" key="5">
    <source>
        <dbReference type="ARBA" id="ARBA00023251"/>
    </source>
</evidence>
<proteinExistence type="inferred from homology"/>
<dbReference type="InterPro" id="IPR013525">
    <property type="entry name" value="ABC2_TM"/>
</dbReference>
<dbReference type="Pfam" id="PF01061">
    <property type="entry name" value="ABC2_membrane"/>
    <property type="match status" value="1"/>
</dbReference>
<name>A0A6J4L550_9ACTN</name>
<keyword evidence="2 6" id="KW-0812">Transmembrane</keyword>
<dbReference type="GO" id="GO:0043190">
    <property type="term" value="C:ATP-binding cassette (ABC) transporter complex"/>
    <property type="evidence" value="ECO:0007669"/>
    <property type="project" value="InterPro"/>
</dbReference>
<protein>
    <recommendedName>
        <fullName evidence="6">Transport permease protein</fullName>
    </recommendedName>
</protein>
<dbReference type="PANTHER" id="PTHR43229">
    <property type="entry name" value="NODULATION PROTEIN J"/>
    <property type="match status" value="1"/>
</dbReference>
<evidence type="ECO:0000259" key="8">
    <source>
        <dbReference type="PROSITE" id="PS51012"/>
    </source>
</evidence>
<dbReference type="PIRSF" id="PIRSF006648">
    <property type="entry name" value="DrrB"/>
    <property type="match status" value="1"/>
</dbReference>
<keyword evidence="5" id="KW-0046">Antibiotic resistance</keyword>
<keyword evidence="6" id="KW-1003">Cell membrane</keyword>
<sequence length="287" mass="31519">MTTELTRTPTSDPSAGGVQRETLTPPSYLTACALVVRRNLIHIRRMPELLMDVTIQPVMFVLLFAYVFGSSIDVPGSNYREFLVPGIMAQTMVFSSFIVAMGLVSDLEKGFVDRLKSLPIARSSILVGRSLSSLIHSSIGITVMALTGFVVGWRMRNGVADAVLAFALFLAIGFAMIWVGILAGSHFRTVEGVQGFMFTVMFPLTFLANTFTPTEEMPDWLRLVAEWNPISSLAQATRELWGNGPVAPPDAAYPLHHPVLATLFWAVTITAVVAPLSIRAFRRRSRD</sequence>
<evidence type="ECO:0000256" key="4">
    <source>
        <dbReference type="ARBA" id="ARBA00023136"/>
    </source>
</evidence>
<dbReference type="EMBL" id="CADCUF010000057">
    <property type="protein sequence ID" value="CAA9323278.1"/>
    <property type="molecule type" value="Genomic_DNA"/>
</dbReference>
<dbReference type="InterPro" id="IPR047817">
    <property type="entry name" value="ABC2_TM_bact-type"/>
</dbReference>
<feature type="compositionally biased region" description="Polar residues" evidence="7">
    <location>
        <begin position="1"/>
        <end position="13"/>
    </location>
</feature>
<dbReference type="GO" id="GO:0046677">
    <property type="term" value="P:response to antibiotic"/>
    <property type="evidence" value="ECO:0007669"/>
    <property type="project" value="UniProtKB-KW"/>
</dbReference>
<dbReference type="InterPro" id="IPR051784">
    <property type="entry name" value="Nod_factor_ABC_transporter"/>
</dbReference>
<dbReference type="PANTHER" id="PTHR43229:SF2">
    <property type="entry name" value="NODULATION PROTEIN J"/>
    <property type="match status" value="1"/>
</dbReference>
<feature type="region of interest" description="Disordered" evidence="7">
    <location>
        <begin position="1"/>
        <end position="22"/>
    </location>
</feature>
<keyword evidence="6" id="KW-0813">Transport</keyword>
<feature type="transmembrane region" description="Helical" evidence="6">
    <location>
        <begin position="49"/>
        <end position="70"/>
    </location>
</feature>
<feature type="transmembrane region" description="Helical" evidence="6">
    <location>
        <begin position="82"/>
        <end position="105"/>
    </location>
</feature>
<comment type="subcellular location">
    <subcellularLocation>
        <location evidence="6">Cell membrane</location>
        <topology evidence="6">Multi-pass membrane protein</topology>
    </subcellularLocation>
    <subcellularLocation>
        <location evidence="1">Membrane</location>
        <topology evidence="1">Multi-pass membrane protein</topology>
    </subcellularLocation>
</comment>
<dbReference type="AlphaFoldDB" id="A0A6J4L550"/>
<feature type="transmembrane region" description="Helical" evidence="6">
    <location>
        <begin position="195"/>
        <end position="212"/>
    </location>
</feature>
<evidence type="ECO:0000256" key="3">
    <source>
        <dbReference type="ARBA" id="ARBA00022989"/>
    </source>
</evidence>
<comment type="similarity">
    <text evidence="6">Belongs to the ABC-2 integral membrane protein family.</text>
</comment>
<keyword evidence="3 6" id="KW-1133">Transmembrane helix</keyword>
<evidence type="ECO:0000256" key="6">
    <source>
        <dbReference type="RuleBase" id="RU361157"/>
    </source>
</evidence>
<evidence type="ECO:0000313" key="9">
    <source>
        <dbReference type="EMBL" id="CAA9323278.1"/>
    </source>
</evidence>
<evidence type="ECO:0000256" key="7">
    <source>
        <dbReference type="SAM" id="MobiDB-lite"/>
    </source>
</evidence>
<feature type="transmembrane region" description="Helical" evidence="6">
    <location>
        <begin position="126"/>
        <end position="151"/>
    </location>
</feature>
<dbReference type="GO" id="GO:0140359">
    <property type="term" value="F:ABC-type transporter activity"/>
    <property type="evidence" value="ECO:0007669"/>
    <property type="project" value="InterPro"/>
</dbReference>
<organism evidence="9">
    <name type="scientific">uncultured Nocardioidaceae bacterium</name>
    <dbReference type="NCBI Taxonomy" id="253824"/>
    <lineage>
        <taxon>Bacteria</taxon>
        <taxon>Bacillati</taxon>
        <taxon>Actinomycetota</taxon>
        <taxon>Actinomycetes</taxon>
        <taxon>Propionibacteriales</taxon>
        <taxon>Nocardioidaceae</taxon>
        <taxon>environmental samples</taxon>
    </lineage>
</organism>
<feature type="transmembrane region" description="Helical" evidence="6">
    <location>
        <begin position="163"/>
        <end position="183"/>
    </location>
</feature>
<feature type="domain" description="ABC transmembrane type-2" evidence="8">
    <location>
        <begin position="48"/>
        <end position="284"/>
    </location>
</feature>
<dbReference type="InterPro" id="IPR000412">
    <property type="entry name" value="ABC_2_transport"/>
</dbReference>
<gene>
    <name evidence="9" type="ORF">AVDCRST_MAG24-441</name>
</gene>
<reference evidence="9" key="1">
    <citation type="submission" date="2020-02" db="EMBL/GenBank/DDBJ databases">
        <authorList>
            <person name="Meier V. D."/>
        </authorList>
    </citation>
    <scope>NUCLEOTIDE SEQUENCE</scope>
    <source>
        <strain evidence="9">AVDCRST_MAG24</strain>
    </source>
</reference>
<feature type="transmembrane region" description="Helical" evidence="6">
    <location>
        <begin position="259"/>
        <end position="281"/>
    </location>
</feature>
<evidence type="ECO:0000256" key="1">
    <source>
        <dbReference type="ARBA" id="ARBA00004141"/>
    </source>
</evidence>
<dbReference type="PROSITE" id="PS51012">
    <property type="entry name" value="ABC_TM2"/>
    <property type="match status" value="1"/>
</dbReference>